<evidence type="ECO:0000256" key="1">
    <source>
        <dbReference type="SAM" id="MobiDB-lite"/>
    </source>
</evidence>
<dbReference type="AlphaFoldDB" id="A0A7T2GJP3"/>
<organism evidence="3 4">
    <name type="scientific">Allosphingosinicella flava</name>
    <dbReference type="NCBI Taxonomy" id="2771430"/>
    <lineage>
        <taxon>Bacteria</taxon>
        <taxon>Pseudomonadati</taxon>
        <taxon>Pseudomonadota</taxon>
        <taxon>Alphaproteobacteria</taxon>
        <taxon>Sphingomonadales</taxon>
        <taxon>Sphingomonadaceae</taxon>
        <taxon>Allosphingosinicella</taxon>
    </lineage>
</organism>
<keyword evidence="2" id="KW-0732">Signal</keyword>
<name>A0A7T2GJP3_9SPHN</name>
<dbReference type="KEGG" id="sflv:IC614_00195"/>
<reference evidence="3 4" key="1">
    <citation type="submission" date="2020-11" db="EMBL/GenBank/DDBJ databases">
        <title>Genome seq and assembly of Sphingosinicella sp.</title>
        <authorList>
            <person name="Chhetri G."/>
        </authorList>
    </citation>
    <scope>NUCLEOTIDE SEQUENCE [LARGE SCALE GENOMIC DNA]</scope>
    <source>
        <strain evidence="3 4">UDD2</strain>
    </source>
</reference>
<keyword evidence="4" id="KW-1185">Reference proteome</keyword>
<feature type="signal peptide" evidence="2">
    <location>
        <begin position="1"/>
        <end position="20"/>
    </location>
</feature>
<feature type="region of interest" description="Disordered" evidence="1">
    <location>
        <begin position="353"/>
        <end position="380"/>
    </location>
</feature>
<evidence type="ECO:0000313" key="3">
    <source>
        <dbReference type="EMBL" id="QPQ55086.1"/>
    </source>
</evidence>
<sequence>MKIGFLITAGLAMVATVAQAQQATYWMTAETGSGMNLQPGLAGLGKKQQDYTRNLRLHLGSSRSAAADAKAEHIPPADLGAGPALPLKLVKDDGGREKGIVSWEDLDIKGRMLIYWGCGNNVRANQPAIIDFSKAKQAGAKIIPASILQFSQPPLPSAKKNASYSNWPNEKSSKPIPAQGSLAGDHVVRGAYTPDISFSLSQNQDFLAPVVLTSSTSPAADGTIQLAWNPVVNAKGYFAMAQSSAANGDMVYWSSSEVPTMGAPDFMQASEINRLLQKKALLGQTQTQCTIPAEVAKHLSGAMLNISAFGPEASFSHPPKPANAKADWRPEWTAHLLTKASYFSAMGMEAKLAGRGRDDDAGAEGDEEETETPEQAKKSLLKKGVGGLLKKVF</sequence>
<dbReference type="Proteomes" id="UP000594873">
    <property type="component" value="Chromosome"/>
</dbReference>
<accession>A0A7T2GJP3</accession>
<feature type="compositionally biased region" description="Acidic residues" evidence="1">
    <location>
        <begin position="361"/>
        <end position="372"/>
    </location>
</feature>
<dbReference type="EMBL" id="CP065592">
    <property type="protein sequence ID" value="QPQ55086.1"/>
    <property type="molecule type" value="Genomic_DNA"/>
</dbReference>
<evidence type="ECO:0000256" key="2">
    <source>
        <dbReference type="SAM" id="SignalP"/>
    </source>
</evidence>
<feature type="chain" id="PRO_5032708945" evidence="2">
    <location>
        <begin position="21"/>
        <end position="393"/>
    </location>
</feature>
<evidence type="ECO:0000313" key="4">
    <source>
        <dbReference type="Proteomes" id="UP000594873"/>
    </source>
</evidence>
<protein>
    <submittedName>
        <fullName evidence="3">Uncharacterized protein</fullName>
    </submittedName>
</protein>
<proteinExistence type="predicted"/>
<gene>
    <name evidence="3" type="ORF">IC614_00195</name>
</gene>